<keyword evidence="1" id="KW-0863">Zinc-finger</keyword>
<dbReference type="InterPro" id="IPR025724">
    <property type="entry name" value="GAG-pre-integrase_dom"/>
</dbReference>
<protein>
    <recommendedName>
        <fullName evidence="3">CCHC-type domain-containing protein</fullName>
    </recommendedName>
</protein>
<feature type="domain" description="CCHC-type" evidence="3">
    <location>
        <begin position="280"/>
        <end position="294"/>
    </location>
</feature>
<comment type="caution">
    <text evidence="4">The sequence shown here is derived from an EMBL/GenBank/DDBJ whole genome shotgun (WGS) entry which is preliminary data.</text>
</comment>
<dbReference type="InterPro" id="IPR005162">
    <property type="entry name" value="Retrotrans_gag_dom"/>
</dbReference>
<dbReference type="InterPro" id="IPR029472">
    <property type="entry name" value="Copia-like_N"/>
</dbReference>
<evidence type="ECO:0000256" key="1">
    <source>
        <dbReference type="PROSITE-ProRule" id="PRU00047"/>
    </source>
</evidence>
<dbReference type="GO" id="GO:0008270">
    <property type="term" value="F:zinc ion binding"/>
    <property type="evidence" value="ECO:0007669"/>
    <property type="project" value="UniProtKB-KW"/>
</dbReference>
<dbReference type="Proteomes" id="UP000236291">
    <property type="component" value="Unassembled WGS sequence"/>
</dbReference>
<dbReference type="PANTHER" id="PTHR37610">
    <property type="entry name" value="CCHC-TYPE DOMAIN-CONTAINING PROTEIN"/>
    <property type="match status" value="1"/>
</dbReference>
<sequence>MASEHGSDSVNEIETEVEKNDASNKTKTSSAITNTSPYYLSPSDNPGTPLVAATLKGANYRNWARSMRMALRAKNKLGFIDATIKKPAKTNPDFYNWERADSMVMAWIINAVDPVLHGSISHASTAKDIWEDLEERFAQTNAPRIHQLWRMLCLMEHEPDMTVTEYYTKFKSLLDELGELQPLPECTCGASKEILKREESQHVHLFLGSLNNERFEHVKATVLNTEPLPPLRRVFNHVLREEARITSERDKMVAVKGESGASAFYAPNQNRLRRDGQKSKCDHCGKSGHFKAGCFEIIGYPENWGTRRTQRYSRDNGGQSRAHHAHVTEGQREEQEIVQGRALHGSRVMCHDSFDAGNDMLCKDKKWILDSGASHHMTPLLSLMRGVTKIEKPFYITVPTGNAVLVEKMGIIDLSKDITLHNDLVTKKKIGLGDVHGGVYVLRQQVQGSAFKAHHENETALWHARMGHPSPQVMQRISQLERLNKMQGWRGSIDTYSTLHEP</sequence>
<dbReference type="ExpressionAtlas" id="A0A2K3L682">
    <property type="expression patterns" value="baseline"/>
</dbReference>
<dbReference type="STRING" id="57577.A0A2K3L682"/>
<keyword evidence="1" id="KW-0862">Zinc</keyword>
<proteinExistence type="predicted"/>
<reference evidence="4 5" key="1">
    <citation type="journal article" date="2014" name="Am. J. Bot.">
        <title>Genome assembly and annotation for red clover (Trifolium pratense; Fabaceae).</title>
        <authorList>
            <person name="Istvanek J."/>
            <person name="Jaros M."/>
            <person name="Krenek A."/>
            <person name="Repkova J."/>
        </authorList>
    </citation>
    <scope>NUCLEOTIDE SEQUENCE [LARGE SCALE GENOMIC DNA]</scope>
    <source>
        <strain evidence="5">cv. Tatra</strain>
        <tissue evidence="4">Young leaves</tissue>
    </source>
</reference>
<accession>A0A2K3L682</accession>
<dbReference type="EMBL" id="ASHM01026936">
    <property type="protein sequence ID" value="PNX74045.1"/>
    <property type="molecule type" value="Genomic_DNA"/>
</dbReference>
<dbReference type="GO" id="GO:0003676">
    <property type="term" value="F:nucleic acid binding"/>
    <property type="evidence" value="ECO:0007669"/>
    <property type="project" value="InterPro"/>
</dbReference>
<feature type="region of interest" description="Disordered" evidence="2">
    <location>
        <begin position="1"/>
        <end position="40"/>
    </location>
</feature>
<feature type="compositionally biased region" description="Polar residues" evidence="2">
    <location>
        <begin position="25"/>
        <end position="40"/>
    </location>
</feature>
<dbReference type="Pfam" id="PF13976">
    <property type="entry name" value="gag_pre-integrs"/>
    <property type="match status" value="1"/>
</dbReference>
<dbReference type="InterPro" id="IPR001878">
    <property type="entry name" value="Znf_CCHC"/>
</dbReference>
<keyword evidence="1" id="KW-0479">Metal-binding</keyword>
<name>A0A2K3L682_TRIPR</name>
<gene>
    <name evidence="4" type="ORF">L195_g029956</name>
</gene>
<dbReference type="Pfam" id="PF03732">
    <property type="entry name" value="Retrotrans_gag"/>
    <property type="match status" value="1"/>
</dbReference>
<evidence type="ECO:0000256" key="2">
    <source>
        <dbReference type="SAM" id="MobiDB-lite"/>
    </source>
</evidence>
<dbReference type="AlphaFoldDB" id="A0A2K3L682"/>
<dbReference type="PANTHER" id="PTHR37610:SF97">
    <property type="entry name" value="RETROTRANSPOSON GAG DOMAIN-CONTAINING PROTEIN"/>
    <property type="match status" value="1"/>
</dbReference>
<reference evidence="4 5" key="2">
    <citation type="journal article" date="2017" name="Front. Plant Sci.">
        <title>Gene Classification and Mining of Molecular Markers Useful in Red Clover (Trifolium pratense) Breeding.</title>
        <authorList>
            <person name="Istvanek J."/>
            <person name="Dluhosova J."/>
            <person name="Dluhos P."/>
            <person name="Patkova L."/>
            <person name="Nedelnik J."/>
            <person name="Repkova J."/>
        </authorList>
    </citation>
    <scope>NUCLEOTIDE SEQUENCE [LARGE SCALE GENOMIC DNA]</scope>
    <source>
        <strain evidence="5">cv. Tatra</strain>
        <tissue evidence="4">Young leaves</tissue>
    </source>
</reference>
<feature type="region of interest" description="Disordered" evidence="2">
    <location>
        <begin position="310"/>
        <end position="334"/>
    </location>
</feature>
<evidence type="ECO:0000313" key="4">
    <source>
        <dbReference type="EMBL" id="PNX74045.1"/>
    </source>
</evidence>
<organism evidence="4 5">
    <name type="scientific">Trifolium pratense</name>
    <name type="common">Red clover</name>
    <dbReference type="NCBI Taxonomy" id="57577"/>
    <lineage>
        <taxon>Eukaryota</taxon>
        <taxon>Viridiplantae</taxon>
        <taxon>Streptophyta</taxon>
        <taxon>Embryophyta</taxon>
        <taxon>Tracheophyta</taxon>
        <taxon>Spermatophyta</taxon>
        <taxon>Magnoliopsida</taxon>
        <taxon>eudicotyledons</taxon>
        <taxon>Gunneridae</taxon>
        <taxon>Pentapetalae</taxon>
        <taxon>rosids</taxon>
        <taxon>fabids</taxon>
        <taxon>Fabales</taxon>
        <taxon>Fabaceae</taxon>
        <taxon>Papilionoideae</taxon>
        <taxon>50 kb inversion clade</taxon>
        <taxon>NPAAA clade</taxon>
        <taxon>Hologalegina</taxon>
        <taxon>IRL clade</taxon>
        <taxon>Trifolieae</taxon>
        <taxon>Trifolium</taxon>
    </lineage>
</organism>
<evidence type="ECO:0000259" key="3">
    <source>
        <dbReference type="PROSITE" id="PS50158"/>
    </source>
</evidence>
<dbReference type="PROSITE" id="PS50158">
    <property type="entry name" value="ZF_CCHC"/>
    <property type="match status" value="1"/>
</dbReference>
<dbReference type="Pfam" id="PF14244">
    <property type="entry name" value="Retrotran_gag_3"/>
    <property type="match status" value="1"/>
</dbReference>
<evidence type="ECO:0000313" key="5">
    <source>
        <dbReference type="Proteomes" id="UP000236291"/>
    </source>
</evidence>